<dbReference type="Gene3D" id="3.60.21.10">
    <property type="match status" value="1"/>
</dbReference>
<protein>
    <submittedName>
        <fullName evidence="2">Calcineurin-like phosphoesterase family protein</fullName>
    </submittedName>
</protein>
<accession>A0A420W9S3</accession>
<evidence type="ECO:0000313" key="3">
    <source>
        <dbReference type="Proteomes" id="UP000280881"/>
    </source>
</evidence>
<feature type="domain" description="Calcineurin-like phosphoesterase" evidence="1">
    <location>
        <begin position="4"/>
        <end position="148"/>
    </location>
</feature>
<sequence length="185" mass="22246">MNYFIADCHFFHSNILKLNPLKRRKGFEDVILENLRAVLTEDDALYVIGDFAWKLPEGFLEKWSFIPGRKFLIKGNHDWWFREEELYLFFEEVYDFSYLLEVRGKRVLLCHFPSKDLRTYRYTELQERVTRELKENNCSLLVHGHVHWNPYGVFCGCHLNCVKCINVNVEFTGFRPVSEEELPLW</sequence>
<dbReference type="EMBL" id="RBIE01000001">
    <property type="protein sequence ID" value="RKQ64022.1"/>
    <property type="molecule type" value="Genomic_DNA"/>
</dbReference>
<dbReference type="AlphaFoldDB" id="A0A420W9S3"/>
<dbReference type="InterPro" id="IPR029052">
    <property type="entry name" value="Metallo-depent_PP-like"/>
</dbReference>
<dbReference type="GO" id="GO:0016787">
    <property type="term" value="F:hydrolase activity"/>
    <property type="evidence" value="ECO:0007669"/>
    <property type="project" value="InterPro"/>
</dbReference>
<proteinExistence type="predicted"/>
<comment type="caution">
    <text evidence="2">The sequence shown here is derived from an EMBL/GenBank/DDBJ whole genome shotgun (WGS) entry which is preliminary data.</text>
</comment>
<evidence type="ECO:0000259" key="1">
    <source>
        <dbReference type="Pfam" id="PF00149"/>
    </source>
</evidence>
<keyword evidence="3" id="KW-1185">Reference proteome</keyword>
<dbReference type="RefSeq" id="WP_121170425.1">
    <property type="nucleotide sequence ID" value="NZ_RBIE01000001.1"/>
</dbReference>
<organism evidence="2 3">
    <name type="scientific">Thermovibrio guaymasensis</name>
    <dbReference type="NCBI Taxonomy" id="240167"/>
    <lineage>
        <taxon>Bacteria</taxon>
        <taxon>Pseudomonadati</taxon>
        <taxon>Aquificota</taxon>
        <taxon>Aquificia</taxon>
        <taxon>Desulfurobacteriales</taxon>
        <taxon>Desulfurobacteriaceae</taxon>
        <taxon>Thermovibrio</taxon>
    </lineage>
</organism>
<reference evidence="2 3" key="1">
    <citation type="submission" date="2018-10" db="EMBL/GenBank/DDBJ databases">
        <title>Genomic Encyclopedia of Type Strains, Phase IV (KMG-IV): sequencing the most valuable type-strain genomes for metagenomic binning, comparative biology and taxonomic classification.</title>
        <authorList>
            <person name="Goeker M."/>
        </authorList>
    </citation>
    <scope>NUCLEOTIDE SEQUENCE [LARGE SCALE GENOMIC DNA]</scope>
    <source>
        <strain evidence="2 3">DSM 15521</strain>
    </source>
</reference>
<dbReference type="Pfam" id="PF00149">
    <property type="entry name" value="Metallophos"/>
    <property type="match status" value="1"/>
</dbReference>
<dbReference type="OrthoDB" id="5380073at2"/>
<gene>
    <name evidence="2" type="ORF">C7457_0912</name>
</gene>
<dbReference type="SUPFAM" id="SSF56300">
    <property type="entry name" value="Metallo-dependent phosphatases"/>
    <property type="match status" value="1"/>
</dbReference>
<dbReference type="InterPro" id="IPR004843">
    <property type="entry name" value="Calcineurin-like_PHP"/>
</dbReference>
<dbReference type="Proteomes" id="UP000280881">
    <property type="component" value="Unassembled WGS sequence"/>
</dbReference>
<evidence type="ECO:0000313" key="2">
    <source>
        <dbReference type="EMBL" id="RKQ64022.1"/>
    </source>
</evidence>
<name>A0A420W9S3_9BACT</name>